<evidence type="ECO:0000313" key="3">
    <source>
        <dbReference type="RefSeq" id="XP_009795335.1"/>
    </source>
</evidence>
<dbReference type="Proteomes" id="UP000189701">
    <property type="component" value="Unplaced"/>
</dbReference>
<dbReference type="RefSeq" id="XP_009795335.1">
    <property type="nucleotide sequence ID" value="XM_009797033.1"/>
</dbReference>
<gene>
    <name evidence="3" type="primary">LOC104242057</name>
</gene>
<evidence type="ECO:0000256" key="1">
    <source>
        <dbReference type="SAM" id="MobiDB-lite"/>
    </source>
</evidence>
<organism evidence="2 3">
    <name type="scientific">Nicotiana sylvestris</name>
    <name type="common">Wood tobacco</name>
    <name type="synonym">South American tobacco</name>
    <dbReference type="NCBI Taxonomy" id="4096"/>
    <lineage>
        <taxon>Eukaryota</taxon>
        <taxon>Viridiplantae</taxon>
        <taxon>Streptophyta</taxon>
        <taxon>Embryophyta</taxon>
        <taxon>Tracheophyta</taxon>
        <taxon>Spermatophyta</taxon>
        <taxon>Magnoliopsida</taxon>
        <taxon>eudicotyledons</taxon>
        <taxon>Gunneridae</taxon>
        <taxon>Pentapetalae</taxon>
        <taxon>asterids</taxon>
        <taxon>lamiids</taxon>
        <taxon>Solanales</taxon>
        <taxon>Solanaceae</taxon>
        <taxon>Nicotianoideae</taxon>
        <taxon>Nicotianeae</taxon>
        <taxon>Nicotiana</taxon>
    </lineage>
</organism>
<proteinExistence type="predicted"/>
<reference evidence="3" key="2">
    <citation type="submission" date="2025-08" db="UniProtKB">
        <authorList>
            <consortium name="RefSeq"/>
        </authorList>
    </citation>
    <scope>IDENTIFICATION</scope>
    <source>
        <tissue evidence="3">Leaf</tissue>
    </source>
</reference>
<dbReference type="KEGG" id="nsy:104242057"/>
<dbReference type="AlphaFoldDB" id="A0A1U7Y926"/>
<reference evidence="2" key="1">
    <citation type="journal article" date="2013" name="Genome Biol.">
        <title>Reference genomes and transcriptomes of Nicotiana sylvestris and Nicotiana tomentosiformis.</title>
        <authorList>
            <person name="Sierro N."/>
            <person name="Battey J.N."/>
            <person name="Ouadi S."/>
            <person name="Bovet L."/>
            <person name="Goepfert S."/>
            <person name="Bakaher N."/>
            <person name="Peitsch M.C."/>
            <person name="Ivanov N.V."/>
        </authorList>
    </citation>
    <scope>NUCLEOTIDE SEQUENCE [LARGE SCALE GENOMIC DNA]</scope>
</reference>
<feature type="region of interest" description="Disordered" evidence="1">
    <location>
        <begin position="1"/>
        <end position="36"/>
    </location>
</feature>
<keyword evidence="2" id="KW-1185">Reference proteome</keyword>
<name>A0A1U7Y926_NICSY</name>
<sequence length="146" mass="16579">MAMWSETDNPKIDPPVVKMPGRPKKDRKKEVGEIKRAGKLPKRGITMICSICKEANHNKRGCPKNLNPKTKAKATPEFAESQQSSIVNPKKRNRGILVQALKVRRPEVVTRNQGLWDMMYLFRKVDVLVLIKGCLAAEKLKLHLLL</sequence>
<protein>
    <submittedName>
        <fullName evidence="3">Uncharacterized protein LOC104242057</fullName>
    </submittedName>
</protein>
<evidence type="ECO:0000313" key="2">
    <source>
        <dbReference type="Proteomes" id="UP000189701"/>
    </source>
</evidence>
<feature type="region of interest" description="Disordered" evidence="1">
    <location>
        <begin position="63"/>
        <end position="87"/>
    </location>
</feature>
<accession>A0A1U7Y926</accession>
<dbReference type="GeneID" id="104242057"/>